<evidence type="ECO:0000313" key="2">
    <source>
        <dbReference type="EMBL" id="KAL1566888.1"/>
    </source>
</evidence>
<dbReference type="Proteomes" id="UP001567538">
    <property type="component" value="Unassembled WGS sequence"/>
</dbReference>
<dbReference type="AlphaFoldDB" id="A0ABD1IH68"/>
<evidence type="ECO:0000259" key="1">
    <source>
        <dbReference type="Pfam" id="PF12776"/>
    </source>
</evidence>
<reference evidence="2 3" key="1">
    <citation type="submission" date="2024-06" db="EMBL/GenBank/DDBJ databases">
        <title>A chromosome level genome sequence of Diviner's sage (Salvia divinorum).</title>
        <authorList>
            <person name="Ford S.A."/>
            <person name="Ro D.-K."/>
            <person name="Ness R.W."/>
            <person name="Phillips M.A."/>
        </authorList>
    </citation>
    <scope>NUCLEOTIDE SEQUENCE [LARGE SCALE GENOMIC DNA]</scope>
    <source>
        <strain evidence="2">SAF-2024a</strain>
        <tissue evidence="2">Leaf</tissue>
    </source>
</reference>
<gene>
    <name evidence="2" type="ORF">AAHA92_02431</name>
</gene>
<accession>A0ABD1IH68</accession>
<protein>
    <recommendedName>
        <fullName evidence="1">Myb/SANT-like domain-containing protein</fullName>
    </recommendedName>
</protein>
<sequence length="313" mass="35696">MNIPPQSTFLYKGGWSPTIDNIFMECLIRLKTEMRWTKSVFPSWFLLTAAEEIKTTMGVILSEVELRDRAKVLHCRYQIFKAVLRQRGAHWDMPQKAVIAPNEAWERLFKVNTFAGAYYYQEEPMYSQLACLFSLDDVKVEGEKEVVVISDNTEEILFDDLVSHGLVDKDEEVSSPAMFPGPNVRRKLFDEATDADDRESTTEPGIYFIDLAPDGQLQTRVEKGRALPKPTIISSGEVVHTLSLYASSCGSNSPIGGGLIFVSEIGRRHLGRAKFYTQNNAMRMLYWSKYVRTLFLYTPENGATSFDDRVRSW</sequence>
<evidence type="ECO:0000313" key="3">
    <source>
        <dbReference type="Proteomes" id="UP001567538"/>
    </source>
</evidence>
<organism evidence="2 3">
    <name type="scientific">Salvia divinorum</name>
    <name type="common">Maria pastora</name>
    <name type="synonym">Diviner's sage</name>
    <dbReference type="NCBI Taxonomy" id="28513"/>
    <lineage>
        <taxon>Eukaryota</taxon>
        <taxon>Viridiplantae</taxon>
        <taxon>Streptophyta</taxon>
        <taxon>Embryophyta</taxon>
        <taxon>Tracheophyta</taxon>
        <taxon>Spermatophyta</taxon>
        <taxon>Magnoliopsida</taxon>
        <taxon>eudicotyledons</taxon>
        <taxon>Gunneridae</taxon>
        <taxon>Pentapetalae</taxon>
        <taxon>asterids</taxon>
        <taxon>lamiids</taxon>
        <taxon>Lamiales</taxon>
        <taxon>Lamiaceae</taxon>
        <taxon>Nepetoideae</taxon>
        <taxon>Mentheae</taxon>
        <taxon>Salviinae</taxon>
        <taxon>Salvia</taxon>
        <taxon>Salvia subgen. Calosphace</taxon>
    </lineage>
</organism>
<dbReference type="InterPro" id="IPR024752">
    <property type="entry name" value="Myb/SANT-like_dom"/>
</dbReference>
<proteinExistence type="predicted"/>
<dbReference type="EMBL" id="JBEAFC010000002">
    <property type="protein sequence ID" value="KAL1566888.1"/>
    <property type="molecule type" value="Genomic_DNA"/>
</dbReference>
<feature type="domain" description="Myb/SANT-like" evidence="1">
    <location>
        <begin position="15"/>
        <end position="107"/>
    </location>
</feature>
<name>A0ABD1IH68_SALDI</name>
<keyword evidence="3" id="KW-1185">Reference proteome</keyword>
<dbReference type="Pfam" id="PF12776">
    <property type="entry name" value="Myb_DNA-bind_3"/>
    <property type="match status" value="1"/>
</dbReference>
<comment type="caution">
    <text evidence="2">The sequence shown here is derived from an EMBL/GenBank/DDBJ whole genome shotgun (WGS) entry which is preliminary data.</text>
</comment>